<reference evidence="10" key="1">
    <citation type="journal article" date="2021" name="Mol. Ecol. Resour.">
        <title>Phylogenomic analyses of the genus Drosophila reveals genomic signals of climate adaptation.</title>
        <authorList>
            <person name="Li F."/>
            <person name="Rane R.V."/>
            <person name="Luria V."/>
            <person name="Xiong Z."/>
            <person name="Chen J."/>
            <person name="Li Z."/>
            <person name="Catullo R.A."/>
            <person name="Griffin P.C."/>
            <person name="Schiffer M."/>
            <person name="Pearce S."/>
            <person name="Lee S.F."/>
            <person name="McElroy K."/>
            <person name="Stocker A."/>
            <person name="Shirriffs J."/>
            <person name="Cockerell F."/>
            <person name="Coppin C."/>
            <person name="Sgro C.M."/>
            <person name="Karger A."/>
            <person name="Cain J.W."/>
            <person name="Weber J.A."/>
            <person name="Santpere G."/>
            <person name="Kirschner M.W."/>
            <person name="Hoffmann A.A."/>
            <person name="Oakeshott J.G."/>
            <person name="Zhang G."/>
        </authorList>
    </citation>
    <scope>NUCLEOTIDE SEQUENCE</scope>
    <source>
        <strain evidence="10">BGI-SZ-2011g</strain>
    </source>
</reference>
<comment type="similarity">
    <text evidence="4">Belongs to the CDIP1/LITAF family.</text>
</comment>
<evidence type="ECO:0000313" key="11">
    <source>
        <dbReference type="Proteomes" id="UP001200034"/>
    </source>
</evidence>
<dbReference type="GO" id="GO:0031902">
    <property type="term" value="C:late endosome membrane"/>
    <property type="evidence" value="ECO:0007669"/>
    <property type="project" value="UniProtKB-SubCell"/>
</dbReference>
<proteinExistence type="inferred from homology"/>
<keyword evidence="11" id="KW-1185">Reference proteome</keyword>
<evidence type="ECO:0000256" key="5">
    <source>
        <dbReference type="ARBA" id="ARBA00022723"/>
    </source>
</evidence>
<dbReference type="InterPro" id="IPR037519">
    <property type="entry name" value="LITAF_fam"/>
</dbReference>
<keyword evidence="5" id="KW-0479">Metal-binding</keyword>
<evidence type="ECO:0000313" key="10">
    <source>
        <dbReference type="EMBL" id="KAH8371349.1"/>
    </source>
</evidence>
<keyword evidence="8" id="KW-1133">Transmembrane helix</keyword>
<dbReference type="EMBL" id="JAJJHW010002585">
    <property type="protein sequence ID" value="KAH8371349.1"/>
    <property type="molecule type" value="Genomic_DNA"/>
</dbReference>
<dbReference type="PANTHER" id="PTHR23292">
    <property type="entry name" value="LIPOPOLYSACCHARIDE-INDUCED TUMOR NECROSIS FACTOR-ALPHA FACTOR"/>
    <property type="match status" value="1"/>
</dbReference>
<evidence type="ECO:0000256" key="7">
    <source>
        <dbReference type="ARBA" id="ARBA00023136"/>
    </source>
</evidence>
<protein>
    <recommendedName>
        <fullName evidence="9">LITAF domain-containing protein</fullName>
    </recommendedName>
</protein>
<evidence type="ECO:0000256" key="4">
    <source>
        <dbReference type="ARBA" id="ARBA00005975"/>
    </source>
</evidence>
<dbReference type="InterPro" id="IPR006629">
    <property type="entry name" value="LITAF"/>
</dbReference>
<comment type="subcellular location">
    <subcellularLocation>
        <location evidence="2">Endosome membrane</location>
        <topology evidence="2">Peripheral membrane protein</topology>
    </subcellularLocation>
    <subcellularLocation>
        <location evidence="1">Late endosome membrane</location>
    </subcellularLocation>
    <subcellularLocation>
        <location evidence="3">Lysosome membrane</location>
        <topology evidence="3">Peripheral membrane protein</topology>
        <orientation evidence="3">Cytoplasmic side</orientation>
    </subcellularLocation>
</comment>
<dbReference type="PANTHER" id="PTHR23292:SF14">
    <property type="entry name" value="FI16615P1-RELATED"/>
    <property type="match status" value="1"/>
</dbReference>
<feature type="transmembrane region" description="Helical" evidence="8">
    <location>
        <begin position="142"/>
        <end position="162"/>
    </location>
</feature>
<evidence type="ECO:0000256" key="3">
    <source>
        <dbReference type="ARBA" id="ARBA00004630"/>
    </source>
</evidence>
<accession>A0AAD4K0J3</accession>
<name>A0AAD4K0J3_9MUSC</name>
<keyword evidence="8" id="KW-0812">Transmembrane</keyword>
<gene>
    <name evidence="10" type="ORF">KR093_007055</name>
</gene>
<organism evidence="10 11">
    <name type="scientific">Drosophila rubida</name>
    <dbReference type="NCBI Taxonomy" id="30044"/>
    <lineage>
        <taxon>Eukaryota</taxon>
        <taxon>Metazoa</taxon>
        <taxon>Ecdysozoa</taxon>
        <taxon>Arthropoda</taxon>
        <taxon>Hexapoda</taxon>
        <taxon>Insecta</taxon>
        <taxon>Pterygota</taxon>
        <taxon>Neoptera</taxon>
        <taxon>Endopterygota</taxon>
        <taxon>Diptera</taxon>
        <taxon>Brachycera</taxon>
        <taxon>Muscomorpha</taxon>
        <taxon>Ephydroidea</taxon>
        <taxon>Drosophilidae</taxon>
        <taxon>Drosophila</taxon>
    </lineage>
</organism>
<dbReference type="GO" id="GO:0005765">
    <property type="term" value="C:lysosomal membrane"/>
    <property type="evidence" value="ECO:0007669"/>
    <property type="project" value="UniProtKB-SubCell"/>
</dbReference>
<evidence type="ECO:0000259" key="9">
    <source>
        <dbReference type="PROSITE" id="PS51837"/>
    </source>
</evidence>
<keyword evidence="7 8" id="KW-0472">Membrane</keyword>
<feature type="domain" description="LITAF" evidence="9">
    <location>
        <begin position="101"/>
        <end position="184"/>
    </location>
</feature>
<comment type="caution">
    <text evidence="10">The sequence shown here is derived from an EMBL/GenBank/DDBJ whole genome shotgun (WGS) entry which is preliminary data.</text>
</comment>
<dbReference type="AlphaFoldDB" id="A0AAD4K0J3"/>
<evidence type="ECO:0000256" key="8">
    <source>
        <dbReference type="SAM" id="Phobius"/>
    </source>
</evidence>
<keyword evidence="6" id="KW-0862">Zinc</keyword>
<evidence type="ECO:0000256" key="2">
    <source>
        <dbReference type="ARBA" id="ARBA00004481"/>
    </source>
</evidence>
<evidence type="ECO:0000256" key="1">
    <source>
        <dbReference type="ARBA" id="ARBA00004414"/>
    </source>
</evidence>
<evidence type="ECO:0000256" key="6">
    <source>
        <dbReference type="ARBA" id="ARBA00022833"/>
    </source>
</evidence>
<dbReference type="Pfam" id="PF10601">
    <property type="entry name" value="zf-LITAF-like"/>
    <property type="match status" value="1"/>
</dbReference>
<dbReference type="PROSITE" id="PS51837">
    <property type="entry name" value="LITAF"/>
    <property type="match status" value="1"/>
</dbReference>
<sequence>METKDSPPVYTEQPLPSSQLPAAGVTAQLTSHQLPAQTTSAQLREQVNSQLPGPAQVTTAYIPAQTYQPYPGGPTQPPLYPPFVQQHLPPQPQRAANACVVIHTTTKNQVPVGRDPTFVRCPSCQSDVVTTIQSTPNTRTHAFALGLCFIGCWLCCCIPYFMDSCKSSNHYCPVCNAFVGSRRD</sequence>
<dbReference type="GO" id="GO:0008270">
    <property type="term" value="F:zinc ion binding"/>
    <property type="evidence" value="ECO:0007669"/>
    <property type="project" value="TreeGrafter"/>
</dbReference>
<dbReference type="SMART" id="SM00714">
    <property type="entry name" value="LITAF"/>
    <property type="match status" value="1"/>
</dbReference>
<dbReference type="Proteomes" id="UP001200034">
    <property type="component" value="Unassembled WGS sequence"/>
</dbReference>